<evidence type="ECO:0000313" key="3">
    <source>
        <dbReference type="Proteomes" id="UP000646844"/>
    </source>
</evidence>
<evidence type="ECO:0000313" key="2">
    <source>
        <dbReference type="EMBL" id="HII75260.1"/>
    </source>
</evidence>
<evidence type="ECO:0000259" key="1">
    <source>
        <dbReference type="Pfam" id="PF13240"/>
    </source>
</evidence>
<proteinExistence type="predicted"/>
<reference evidence="2" key="1">
    <citation type="journal article" date="2020" name="bioRxiv">
        <title>A rank-normalized archaeal taxonomy based on genome phylogeny resolves widespread incomplete and uneven classifications.</title>
        <authorList>
            <person name="Rinke C."/>
            <person name="Chuvochina M."/>
            <person name="Mussig A.J."/>
            <person name="Chaumeil P.-A."/>
            <person name="Waite D.W."/>
            <person name="Whitman W.B."/>
            <person name="Parks D.H."/>
            <person name="Hugenholtz P."/>
        </authorList>
    </citation>
    <scope>NUCLEOTIDE SEQUENCE</scope>
    <source>
        <strain evidence="2">UBA8838</strain>
    </source>
</reference>
<protein>
    <submittedName>
        <fullName evidence="2">Zinc-ribbon domain-containing protein</fullName>
    </submittedName>
</protein>
<dbReference type="EMBL" id="DUJO01000057">
    <property type="protein sequence ID" value="HII75260.1"/>
    <property type="molecule type" value="Genomic_DNA"/>
</dbReference>
<name>A0A832WQR7_9CREN</name>
<gene>
    <name evidence="2" type="ORF">HA332_13065</name>
</gene>
<dbReference type="GeneID" id="32220078"/>
<accession>A0A832WQR7</accession>
<sequence>MIKCPRCGYDNPDNALYCAICGYPLTTQQPTPQSPYH</sequence>
<dbReference type="Pfam" id="PF13240">
    <property type="entry name" value="Zn_Ribbon_1"/>
    <property type="match status" value="1"/>
</dbReference>
<dbReference type="Proteomes" id="UP000646844">
    <property type="component" value="Unassembled WGS sequence"/>
</dbReference>
<dbReference type="Gene3D" id="4.10.1060.10">
    <property type="entry name" value="Zinc finger, RanBP2-type"/>
    <property type="match status" value="1"/>
</dbReference>
<dbReference type="AlphaFoldDB" id="A0A832WQR7"/>
<dbReference type="RefSeq" id="WP_084742685.1">
    <property type="nucleotide sequence ID" value="NZ_BAABQO010000009.1"/>
</dbReference>
<dbReference type="InterPro" id="IPR026870">
    <property type="entry name" value="Zinc_ribbon_dom"/>
</dbReference>
<organism evidence="2 3">
    <name type="scientific">Sulfurisphaera tokodaii</name>
    <dbReference type="NCBI Taxonomy" id="111955"/>
    <lineage>
        <taxon>Archaea</taxon>
        <taxon>Thermoproteota</taxon>
        <taxon>Thermoprotei</taxon>
        <taxon>Sulfolobales</taxon>
        <taxon>Sulfolobaceae</taxon>
        <taxon>Sulfurisphaera</taxon>
    </lineage>
</organism>
<feature type="domain" description="Zinc-ribbon" evidence="1">
    <location>
        <begin position="3"/>
        <end position="25"/>
    </location>
</feature>
<comment type="caution">
    <text evidence="2">The sequence shown here is derived from an EMBL/GenBank/DDBJ whole genome shotgun (WGS) entry which is preliminary data.</text>
</comment>